<protein>
    <submittedName>
        <fullName evidence="1">Uncharacterized protein</fullName>
    </submittedName>
</protein>
<evidence type="ECO:0000313" key="1">
    <source>
        <dbReference type="EMBL" id="KAL3961308.1"/>
    </source>
</evidence>
<organism evidence="1 2">
    <name type="scientific">Purpureocillium lilacinum</name>
    <name type="common">Paecilomyces lilacinus</name>
    <dbReference type="NCBI Taxonomy" id="33203"/>
    <lineage>
        <taxon>Eukaryota</taxon>
        <taxon>Fungi</taxon>
        <taxon>Dikarya</taxon>
        <taxon>Ascomycota</taxon>
        <taxon>Pezizomycotina</taxon>
        <taxon>Sordariomycetes</taxon>
        <taxon>Hypocreomycetidae</taxon>
        <taxon>Hypocreales</taxon>
        <taxon>Ophiocordycipitaceae</taxon>
        <taxon>Purpureocillium</taxon>
    </lineage>
</organism>
<dbReference type="EMBL" id="JBGNUJ010000003">
    <property type="protein sequence ID" value="KAL3961308.1"/>
    <property type="molecule type" value="Genomic_DNA"/>
</dbReference>
<proteinExistence type="predicted"/>
<comment type="caution">
    <text evidence="1">The sequence shown here is derived from an EMBL/GenBank/DDBJ whole genome shotgun (WGS) entry which is preliminary data.</text>
</comment>
<sequence length="339" mass="36780">MGLTFVNLTDAPALDASGSRRMRAHVTKTNFARRRQRIAKQLRHIAGASETERKSLATNPESNDLVAGLHLDAVPHLLQRPTDPDRAIQFLLHNYRALVFPAYPSCRGTVVESQWTALLVSEPALLEASMAIGVRHQASPSARESTWHAYRAVNLVNKRLNARPPDLGDGVIAAVFTLAYSESLVPDEAARNVHLAGLAQMIKVRRSLDQKAMAPWFTHFLLYASISEHVSSCSGRDRHLALALGDVNSEACLTAIGSIASSLDQLRHSLNAFHTQPTVPEATINSILPSISSVQATLYTLPGAGSLYLQPLSCAIRIFLQLLWPAGAAIWYTDAGGGT</sequence>
<reference evidence="1" key="1">
    <citation type="submission" date="2024-12" db="EMBL/GenBank/DDBJ databases">
        <title>Comparative genomics and development of molecular markers within Purpureocillium lilacinum and among Purpureocillium species.</title>
        <authorList>
            <person name="Yeh Z.-Y."/>
            <person name="Ni N.-T."/>
            <person name="Lo P.-H."/>
            <person name="Mushyakhwo K."/>
            <person name="Lin C.-F."/>
            <person name="Nai Y.-S."/>
        </authorList>
    </citation>
    <scope>NUCLEOTIDE SEQUENCE</scope>
    <source>
        <strain evidence="1">NCHU-NPUST-175</strain>
    </source>
</reference>
<keyword evidence="2" id="KW-1185">Reference proteome</keyword>
<evidence type="ECO:0000313" key="2">
    <source>
        <dbReference type="Proteomes" id="UP001638806"/>
    </source>
</evidence>
<name>A0ACC4DZ81_PURLI</name>
<gene>
    <name evidence="1" type="ORF">ACCO45_002831</name>
</gene>
<dbReference type="Proteomes" id="UP001638806">
    <property type="component" value="Unassembled WGS sequence"/>
</dbReference>
<accession>A0ACC4DZ81</accession>